<organism evidence="2 3">
    <name type="scientific">Clonorchis sinensis</name>
    <name type="common">Chinese liver fluke</name>
    <dbReference type="NCBI Taxonomy" id="79923"/>
    <lineage>
        <taxon>Eukaryota</taxon>
        <taxon>Metazoa</taxon>
        <taxon>Spiralia</taxon>
        <taxon>Lophotrochozoa</taxon>
        <taxon>Platyhelminthes</taxon>
        <taxon>Trematoda</taxon>
        <taxon>Digenea</taxon>
        <taxon>Opisthorchiida</taxon>
        <taxon>Opisthorchiata</taxon>
        <taxon>Opisthorchiidae</taxon>
        <taxon>Clonorchis</taxon>
    </lineage>
</organism>
<feature type="region of interest" description="Disordered" evidence="1">
    <location>
        <begin position="784"/>
        <end position="807"/>
    </location>
</feature>
<feature type="compositionally biased region" description="Basic residues" evidence="1">
    <location>
        <begin position="647"/>
        <end position="665"/>
    </location>
</feature>
<name>G7YST0_CLOSI</name>
<keyword evidence="3" id="KW-1185">Reference proteome</keyword>
<feature type="region of interest" description="Disordered" evidence="1">
    <location>
        <begin position="631"/>
        <end position="667"/>
    </location>
</feature>
<sequence>MMKSGVILTCGHARMALLRHMIVPLRNRPMRSRITVPIWCLNIEENSTFGKNYEPQIHPESETVEFVHSSPHGHDKIHELWDGKVTCQFANELLRQNIKTHNLKITWVSGNNYSINKNVVELSRKPAGTYFHHRCAFTTKNFTIQKELKLQVIGSPQAVHSQKIDKQQMTLCRCGFSSKGGHWLFLKGEKYVYSNLKMKCETENRKQVDVLPNPNDTNPIIQARSSSWKILGEDMQSSAFYCQHPIGKDFRIHFNLTVLTGFSARILKSPKEFVQNLQQIRKVPFAACGVLLGSDVNSMYTNILIAGTLEVTKTWLSPDATIEIFEGISVFECLPPPFYELSGYSLGNILMILLKSDLKKSIAPKKVTITQILTSRLIPTAQPVGLLSQNNCHNRRSSSPEETYINLHTSLLNVRSPVHRFADENADDILSVENIKPIIFPKFPVMFAQEKLYTMCVTSRPDLEISLSMPLIVPHSSNKDFPGFDSDGRTVATHVELWRTAGPEMELSNISCSLSRKGTKFGSVFHLMLVLRLRAAKVTRRGTHKKSKKAPFKRKHQLDWRRHPTETPADAGTLTVTVEKIGRCKQPIKLENPIRSEDNSWSSNAIQTHAGKEEIPTQLRTDDVSSYGNETFASQLPSSANRSTVKVTRRGTHKKSKKAPFKRKHQLDWRRHPTETPADAGTLTVTVEKIGRCKQPIKLENPIRSEDNSWSSNAIQTHAGKEEIPTQLRTDDVSSYGFNYGKLWQCFGYVFGRTQKYGFIECRETCTFFMLSMKRPGFITDETRRKLTSSKKRQQSPQHKNGGQFNRHHGATARYFSESQKALVRSYSGIYHKWIPGKIRRRLGKVQYEIQVGPAEWIRHANRQTCVQILSPGPNELSIEILFDTFFPAPFQKVHPPLNRELSSSMYYDRDPRTYRPLQMNPPISKRT</sequence>
<evidence type="ECO:0000313" key="2">
    <source>
        <dbReference type="EMBL" id="GAA56010.1"/>
    </source>
</evidence>
<protein>
    <submittedName>
        <fullName evidence="2">Uncharacterized protein</fullName>
    </submittedName>
</protein>
<reference evidence="2" key="1">
    <citation type="journal article" date="2011" name="Genome Biol.">
        <title>The draft genome of the carcinogenic human liver fluke Clonorchis sinensis.</title>
        <authorList>
            <person name="Wang X."/>
            <person name="Chen W."/>
            <person name="Huang Y."/>
            <person name="Sun J."/>
            <person name="Men J."/>
            <person name="Liu H."/>
            <person name="Luo F."/>
            <person name="Guo L."/>
            <person name="Lv X."/>
            <person name="Deng C."/>
            <person name="Zhou C."/>
            <person name="Fan Y."/>
            <person name="Li X."/>
            <person name="Huang L."/>
            <person name="Hu Y."/>
            <person name="Liang C."/>
            <person name="Hu X."/>
            <person name="Xu J."/>
            <person name="Yu X."/>
        </authorList>
    </citation>
    <scope>NUCLEOTIDE SEQUENCE [LARGE SCALE GENOMIC DNA]</scope>
    <source>
        <strain evidence="2">Henan</strain>
    </source>
</reference>
<accession>G7YST0</accession>
<dbReference type="Proteomes" id="UP000008909">
    <property type="component" value="Unassembled WGS sequence"/>
</dbReference>
<evidence type="ECO:0000256" key="1">
    <source>
        <dbReference type="SAM" id="MobiDB-lite"/>
    </source>
</evidence>
<dbReference type="AlphaFoldDB" id="G7YST0"/>
<dbReference type="EMBL" id="DF144135">
    <property type="protein sequence ID" value="GAA56010.1"/>
    <property type="molecule type" value="Genomic_DNA"/>
</dbReference>
<evidence type="ECO:0000313" key="3">
    <source>
        <dbReference type="Proteomes" id="UP000008909"/>
    </source>
</evidence>
<feature type="compositionally biased region" description="Polar residues" evidence="1">
    <location>
        <begin position="795"/>
        <end position="804"/>
    </location>
</feature>
<gene>
    <name evidence="2" type="ORF">CLF_109636</name>
</gene>
<proteinExistence type="predicted"/>
<feature type="compositionally biased region" description="Polar residues" evidence="1">
    <location>
        <begin position="631"/>
        <end position="646"/>
    </location>
</feature>
<reference key="2">
    <citation type="submission" date="2011-10" db="EMBL/GenBank/DDBJ databases">
        <title>The genome and transcriptome sequence of Clonorchis sinensis provide insights into the carcinogenic liver fluke.</title>
        <authorList>
            <person name="Wang X."/>
            <person name="Huang Y."/>
            <person name="Chen W."/>
            <person name="Liu H."/>
            <person name="Guo L."/>
            <person name="Chen Y."/>
            <person name="Luo F."/>
            <person name="Zhou W."/>
            <person name="Sun J."/>
            <person name="Mao Q."/>
            <person name="Liang P."/>
            <person name="Zhou C."/>
            <person name="Tian Y."/>
            <person name="Men J."/>
            <person name="Lv X."/>
            <person name="Huang L."/>
            <person name="Zhou J."/>
            <person name="Hu Y."/>
            <person name="Li R."/>
            <person name="Zhang F."/>
            <person name="Lei H."/>
            <person name="Li X."/>
            <person name="Hu X."/>
            <person name="Liang C."/>
            <person name="Xu J."/>
            <person name="Wu Z."/>
            <person name="Yu X."/>
        </authorList>
    </citation>
    <scope>NUCLEOTIDE SEQUENCE</scope>
    <source>
        <strain>Henan</strain>
    </source>
</reference>